<sequence>MVARVMLQSKTVEQDQETSLNSSSCSVEKKISSSSSSIKKGAGSTRGWKKGLMRGKGGPQNATCEFRGVRQRTWGKWVAEIREPKKRSRLWLGSFASAEDAARAYDEAARKLYGAHAHINLPQEFPSTPPIDESRAMEPKTLFSRSQNVHRTNRFLNSVSDSITAREDDAVKQNSENIKQQLPTSVMKLEENYAETSYNTTRHNSFFSTSFDGISISDSIALNNKLVMQPAASENMISVEELVDHDDDQFNNCALDVDCIQSDLESSAAAAPPAASIKSQETLIQRQQQQQQQNQCPVYAEEYSTNISSNFEAAVAAASGDLQLFLEELDALELAAAAAAAAQSYNDEEEDVEISDDSSSDTNRGFFHSSPRMQQMMMMMMMDPPFPPPPPPHLQGLAAAAAAASADFSVSNWDTMELDSFREYPNFDSTPGQHAFLGLDADQNISIWEYDITSPQEVTFMQQS</sequence>
<feature type="region of interest" description="Disordered" evidence="7">
    <location>
        <begin position="345"/>
        <end position="368"/>
    </location>
</feature>
<gene>
    <name evidence="9" type="ORF">CSSPJE1EN2_LOCUS8572</name>
</gene>
<feature type="region of interest" description="Disordered" evidence="7">
    <location>
        <begin position="1"/>
        <end position="63"/>
    </location>
</feature>
<evidence type="ECO:0000256" key="4">
    <source>
        <dbReference type="ARBA" id="ARBA00023163"/>
    </source>
</evidence>
<dbReference type="InterPro" id="IPR016177">
    <property type="entry name" value="DNA-bd_dom_sf"/>
</dbReference>
<comment type="subcellular location">
    <subcellularLocation>
        <location evidence="1">Nucleus</location>
    </subcellularLocation>
</comment>
<organism evidence="9 10">
    <name type="scientific">Sphagnum jensenii</name>
    <dbReference type="NCBI Taxonomy" id="128206"/>
    <lineage>
        <taxon>Eukaryota</taxon>
        <taxon>Viridiplantae</taxon>
        <taxon>Streptophyta</taxon>
        <taxon>Embryophyta</taxon>
        <taxon>Bryophyta</taxon>
        <taxon>Sphagnophytina</taxon>
        <taxon>Sphagnopsida</taxon>
        <taxon>Sphagnales</taxon>
        <taxon>Sphagnaceae</taxon>
        <taxon>Sphagnum</taxon>
    </lineage>
</organism>
<accession>A0ABP1AT80</accession>
<evidence type="ECO:0000256" key="1">
    <source>
        <dbReference type="ARBA" id="ARBA00004123"/>
    </source>
</evidence>
<name>A0ABP1AT80_9BRYO</name>
<dbReference type="EMBL" id="OZ023716">
    <property type="protein sequence ID" value="CAK9865577.1"/>
    <property type="molecule type" value="Genomic_DNA"/>
</dbReference>
<dbReference type="Proteomes" id="UP001497522">
    <property type="component" value="Chromosome 15"/>
</dbReference>
<dbReference type="InterPro" id="IPR001471">
    <property type="entry name" value="AP2/ERF_dom"/>
</dbReference>
<evidence type="ECO:0000256" key="2">
    <source>
        <dbReference type="ARBA" id="ARBA00023015"/>
    </source>
</evidence>
<dbReference type="PANTHER" id="PTHR31241">
    <property type="entry name" value="DEHYDRATION-RESPONSIVE ELEMENT-BINDING PROTEIN 2C"/>
    <property type="match status" value="1"/>
</dbReference>
<feature type="region of interest" description="Disordered" evidence="7">
    <location>
        <begin position="270"/>
        <end position="289"/>
    </location>
</feature>
<dbReference type="PRINTS" id="PR00367">
    <property type="entry name" value="ETHRSPELEMNT"/>
</dbReference>
<keyword evidence="10" id="KW-1185">Reference proteome</keyword>
<dbReference type="PANTHER" id="PTHR31241:SF2">
    <property type="entry name" value="DEHYDRATION-RESPONSIVE ELEMENT-BINDING PROTEIN 2F"/>
    <property type="match status" value="1"/>
</dbReference>
<dbReference type="InterPro" id="IPR036955">
    <property type="entry name" value="AP2/ERF_dom_sf"/>
</dbReference>
<protein>
    <recommendedName>
        <fullName evidence="8">AP2/ERF domain-containing protein</fullName>
    </recommendedName>
</protein>
<dbReference type="SMART" id="SM00380">
    <property type="entry name" value="AP2"/>
    <property type="match status" value="1"/>
</dbReference>
<reference evidence="9" key="1">
    <citation type="submission" date="2024-03" db="EMBL/GenBank/DDBJ databases">
        <authorList>
            <consortium name="ELIXIR-Norway"/>
            <consortium name="Elixir Norway"/>
        </authorList>
    </citation>
    <scope>NUCLEOTIDE SEQUENCE</scope>
</reference>
<dbReference type="CDD" id="cd00018">
    <property type="entry name" value="AP2"/>
    <property type="match status" value="1"/>
</dbReference>
<keyword evidence="2" id="KW-0805">Transcription regulation</keyword>
<dbReference type="Gene3D" id="3.30.730.10">
    <property type="entry name" value="AP2/ERF domain"/>
    <property type="match status" value="1"/>
</dbReference>
<dbReference type="SUPFAM" id="SSF54171">
    <property type="entry name" value="DNA-binding domain"/>
    <property type="match status" value="1"/>
</dbReference>
<evidence type="ECO:0000256" key="5">
    <source>
        <dbReference type="ARBA" id="ARBA00023242"/>
    </source>
</evidence>
<feature type="domain" description="AP2/ERF" evidence="8">
    <location>
        <begin position="65"/>
        <end position="122"/>
    </location>
</feature>
<keyword evidence="5" id="KW-0539">Nucleus</keyword>
<evidence type="ECO:0000313" key="9">
    <source>
        <dbReference type="EMBL" id="CAK9865577.1"/>
    </source>
</evidence>
<feature type="compositionally biased region" description="Acidic residues" evidence="7">
    <location>
        <begin position="346"/>
        <end position="359"/>
    </location>
</feature>
<feature type="compositionally biased region" description="Low complexity" evidence="7">
    <location>
        <begin position="22"/>
        <end position="40"/>
    </location>
</feature>
<evidence type="ECO:0000256" key="7">
    <source>
        <dbReference type="SAM" id="MobiDB-lite"/>
    </source>
</evidence>
<keyword evidence="4" id="KW-0804">Transcription</keyword>
<comment type="similarity">
    <text evidence="6">Belongs to the AP2/ERF transcription factor family. ERF subfamily.</text>
</comment>
<dbReference type="PROSITE" id="PS51032">
    <property type="entry name" value="AP2_ERF"/>
    <property type="match status" value="1"/>
</dbReference>
<dbReference type="Pfam" id="PF00847">
    <property type="entry name" value="AP2"/>
    <property type="match status" value="1"/>
</dbReference>
<evidence type="ECO:0000313" key="10">
    <source>
        <dbReference type="Proteomes" id="UP001497522"/>
    </source>
</evidence>
<proteinExistence type="inferred from homology"/>
<evidence type="ECO:0000256" key="3">
    <source>
        <dbReference type="ARBA" id="ARBA00023125"/>
    </source>
</evidence>
<keyword evidence="3" id="KW-0238">DNA-binding</keyword>
<evidence type="ECO:0000256" key="6">
    <source>
        <dbReference type="ARBA" id="ARBA00024343"/>
    </source>
</evidence>
<evidence type="ECO:0000259" key="8">
    <source>
        <dbReference type="PROSITE" id="PS51032"/>
    </source>
</evidence>